<dbReference type="InterPro" id="IPR025789">
    <property type="entry name" value="DOT1_dom"/>
</dbReference>
<dbReference type="AlphaFoldDB" id="A0A5A8E1Y0"/>
<comment type="caution">
    <text evidence="3">The sequence shown here is derived from an EMBL/GenBank/DDBJ whole genome shotgun (WGS) entry which is preliminary data.</text>
</comment>
<gene>
    <name evidence="3" type="ORF">FNF27_06441</name>
</gene>
<accession>A0A5A8E1Y0</accession>
<feature type="compositionally biased region" description="Low complexity" evidence="1">
    <location>
        <begin position="1"/>
        <end position="10"/>
    </location>
</feature>
<feature type="region of interest" description="Disordered" evidence="1">
    <location>
        <begin position="1"/>
        <end position="29"/>
    </location>
</feature>
<protein>
    <recommendedName>
        <fullName evidence="2">DOT1 domain-containing protein</fullName>
    </recommendedName>
</protein>
<dbReference type="Proteomes" id="UP000322899">
    <property type="component" value="Unassembled WGS sequence"/>
</dbReference>
<dbReference type="SUPFAM" id="SSF53335">
    <property type="entry name" value="S-adenosyl-L-methionine-dependent methyltransferases"/>
    <property type="match status" value="1"/>
</dbReference>
<feature type="domain" description="DOT1" evidence="2">
    <location>
        <begin position="91"/>
        <end position="158"/>
    </location>
</feature>
<dbReference type="InterPro" id="IPR029063">
    <property type="entry name" value="SAM-dependent_MTases_sf"/>
</dbReference>
<dbReference type="EMBL" id="VLTO01000057">
    <property type="protein sequence ID" value="KAA0170964.1"/>
    <property type="molecule type" value="Genomic_DNA"/>
</dbReference>
<name>A0A5A8E1Y0_CAFRO</name>
<proteinExistence type="predicted"/>
<organism evidence="3 4">
    <name type="scientific">Cafeteria roenbergensis</name>
    <name type="common">Marine flagellate</name>
    <dbReference type="NCBI Taxonomy" id="33653"/>
    <lineage>
        <taxon>Eukaryota</taxon>
        <taxon>Sar</taxon>
        <taxon>Stramenopiles</taxon>
        <taxon>Bigyra</taxon>
        <taxon>Opalozoa</taxon>
        <taxon>Bicosoecida</taxon>
        <taxon>Cafeteriaceae</taxon>
        <taxon>Cafeteria</taxon>
    </lineage>
</organism>
<feature type="region of interest" description="Disordered" evidence="1">
    <location>
        <begin position="428"/>
        <end position="467"/>
    </location>
</feature>
<dbReference type="GO" id="GO:0031151">
    <property type="term" value="F:histone H3K79 methyltransferase activity"/>
    <property type="evidence" value="ECO:0007669"/>
    <property type="project" value="InterPro"/>
</dbReference>
<feature type="compositionally biased region" description="Low complexity" evidence="1">
    <location>
        <begin position="554"/>
        <end position="565"/>
    </location>
</feature>
<evidence type="ECO:0000259" key="2">
    <source>
        <dbReference type="Pfam" id="PF08123"/>
    </source>
</evidence>
<dbReference type="Gene3D" id="3.40.50.150">
    <property type="entry name" value="Vaccinia Virus protein VP39"/>
    <property type="match status" value="1"/>
</dbReference>
<feature type="region of interest" description="Disordered" evidence="1">
    <location>
        <begin position="507"/>
        <end position="577"/>
    </location>
</feature>
<dbReference type="Pfam" id="PF08123">
    <property type="entry name" value="DOT1"/>
    <property type="match status" value="1"/>
</dbReference>
<evidence type="ECO:0000313" key="4">
    <source>
        <dbReference type="Proteomes" id="UP000322899"/>
    </source>
</evidence>
<sequence>MAEPATPSEAGEPEPAEDAPPCPEKRWGKIHPDLWPEDLHASLRLTGIDNVAHRLVPERSLPGATSERVRSAYADIKRVSGHVGGEAHGGAVYGEMGRANMQRLIELMVRVTDLNADSVFLDIGSGLGKPSIHAAAAVGCFSLGVEYMATRFNLSVANLKRLCRPADGPRAQGPLRELGEPRVMFCCEDAWLMGSLEPTTHLFMFDVGMPPPLMRHVAATFMASSSTDYLVCYRPPAAAEELGFDVSLLASLTCRLIGSAEAHRAFVYRKRAAVPGRGQASALGLVQRMRAAAAEGVVSGALDDLEPAYEAAMARVRGEEPEDGAGKVGTTANGGRVALVDPMAGLRARATDPSDPAAACAMELVLCTGEAMPAARARRAAALDRILSPAGFVLADFGLPDVPGVRRTKVRGAKQRELAKQVRDIMAAAPYPGDPRPPYSGGTMKNSAKAKRARRGGGPAQLHRNPSDELLRAVDLLLLPSTMATPSQRSQAIQVMLDAVAPISCGGVTSRDPPASAGWQRERAGSMDAADEPDAAACLPAGWAAGGDDRRPDGSAAAPAAARPATVGGSAHSAVVP</sequence>
<reference evidence="3 4" key="1">
    <citation type="submission" date="2019-07" db="EMBL/GenBank/DDBJ databases">
        <title>Genomes of Cafeteria roenbergensis.</title>
        <authorList>
            <person name="Fischer M.G."/>
            <person name="Hackl T."/>
            <person name="Roman M."/>
        </authorList>
    </citation>
    <scope>NUCLEOTIDE SEQUENCE [LARGE SCALE GENOMIC DNA]</scope>
    <source>
        <strain evidence="3 4">E4-10P</strain>
    </source>
</reference>
<evidence type="ECO:0000256" key="1">
    <source>
        <dbReference type="SAM" id="MobiDB-lite"/>
    </source>
</evidence>
<dbReference type="OrthoDB" id="443402at2759"/>
<evidence type="ECO:0000313" key="3">
    <source>
        <dbReference type="EMBL" id="KAA0170964.1"/>
    </source>
</evidence>